<accession>A0A392SZW4</accession>
<evidence type="ECO:0000313" key="3">
    <source>
        <dbReference type="Proteomes" id="UP000265520"/>
    </source>
</evidence>
<evidence type="ECO:0000313" key="2">
    <source>
        <dbReference type="EMBL" id="MCI54421.1"/>
    </source>
</evidence>
<protein>
    <submittedName>
        <fullName evidence="2">Uncharacterized protein</fullName>
    </submittedName>
</protein>
<dbReference type="EMBL" id="LXQA010478892">
    <property type="protein sequence ID" value="MCI54421.1"/>
    <property type="molecule type" value="Genomic_DNA"/>
</dbReference>
<dbReference type="AlphaFoldDB" id="A0A392SZW4"/>
<comment type="caution">
    <text evidence="2">The sequence shown here is derived from an EMBL/GenBank/DDBJ whole genome shotgun (WGS) entry which is preliminary data.</text>
</comment>
<name>A0A392SZW4_9FABA</name>
<sequence length="38" mass="3625">QRRTSGAGMAAHGSGDRFSGSYTAVGGASAAGGGARKR</sequence>
<feature type="region of interest" description="Disordered" evidence="1">
    <location>
        <begin position="1"/>
        <end position="38"/>
    </location>
</feature>
<dbReference type="Proteomes" id="UP000265520">
    <property type="component" value="Unassembled WGS sequence"/>
</dbReference>
<evidence type="ECO:0000256" key="1">
    <source>
        <dbReference type="SAM" id="MobiDB-lite"/>
    </source>
</evidence>
<keyword evidence="3" id="KW-1185">Reference proteome</keyword>
<reference evidence="2 3" key="1">
    <citation type="journal article" date="2018" name="Front. Plant Sci.">
        <title>Red Clover (Trifolium pratense) and Zigzag Clover (T. medium) - A Picture of Genomic Similarities and Differences.</title>
        <authorList>
            <person name="Dluhosova J."/>
            <person name="Istvanek J."/>
            <person name="Nedelnik J."/>
            <person name="Repkova J."/>
        </authorList>
    </citation>
    <scope>NUCLEOTIDE SEQUENCE [LARGE SCALE GENOMIC DNA]</scope>
    <source>
        <strain evidence="3">cv. 10/8</strain>
        <tissue evidence="2">Leaf</tissue>
    </source>
</reference>
<feature type="non-terminal residue" evidence="2">
    <location>
        <position position="1"/>
    </location>
</feature>
<feature type="compositionally biased region" description="Gly residues" evidence="1">
    <location>
        <begin position="29"/>
        <end position="38"/>
    </location>
</feature>
<organism evidence="2 3">
    <name type="scientific">Trifolium medium</name>
    <dbReference type="NCBI Taxonomy" id="97028"/>
    <lineage>
        <taxon>Eukaryota</taxon>
        <taxon>Viridiplantae</taxon>
        <taxon>Streptophyta</taxon>
        <taxon>Embryophyta</taxon>
        <taxon>Tracheophyta</taxon>
        <taxon>Spermatophyta</taxon>
        <taxon>Magnoliopsida</taxon>
        <taxon>eudicotyledons</taxon>
        <taxon>Gunneridae</taxon>
        <taxon>Pentapetalae</taxon>
        <taxon>rosids</taxon>
        <taxon>fabids</taxon>
        <taxon>Fabales</taxon>
        <taxon>Fabaceae</taxon>
        <taxon>Papilionoideae</taxon>
        <taxon>50 kb inversion clade</taxon>
        <taxon>NPAAA clade</taxon>
        <taxon>Hologalegina</taxon>
        <taxon>IRL clade</taxon>
        <taxon>Trifolieae</taxon>
        <taxon>Trifolium</taxon>
    </lineage>
</organism>
<proteinExistence type="predicted"/>